<dbReference type="CDD" id="cd02972">
    <property type="entry name" value="DsbA_family"/>
    <property type="match status" value="1"/>
</dbReference>
<evidence type="ECO:0000256" key="1">
    <source>
        <dbReference type="SAM" id="Coils"/>
    </source>
</evidence>
<evidence type="ECO:0000256" key="2">
    <source>
        <dbReference type="SAM" id="MobiDB-lite"/>
    </source>
</evidence>
<dbReference type="RefSeq" id="WP_185002373.1">
    <property type="nucleotide sequence ID" value="NZ_BAAAUI010000015.1"/>
</dbReference>
<dbReference type="Gene3D" id="3.40.50.300">
    <property type="entry name" value="P-loop containing nucleotide triphosphate hydrolases"/>
    <property type="match status" value="2"/>
</dbReference>
<feature type="coiled-coil region" evidence="1">
    <location>
        <begin position="785"/>
        <end position="849"/>
    </location>
</feature>
<feature type="coiled-coil region" evidence="1">
    <location>
        <begin position="958"/>
        <end position="985"/>
    </location>
</feature>
<accession>A0A7W7C8L0</accession>
<keyword evidence="4" id="KW-1185">Reference proteome</keyword>
<dbReference type="InterPro" id="IPR027417">
    <property type="entry name" value="P-loop_NTPase"/>
</dbReference>
<gene>
    <name evidence="3" type="ORF">HNR67_002677</name>
</gene>
<evidence type="ECO:0000313" key="3">
    <source>
        <dbReference type="EMBL" id="MBB4676559.1"/>
    </source>
</evidence>
<sequence length="1378" mass="149236">MNRWRLNRGGIVNIWQYAEQEFDFSGGRVIFQGTNGSGKSRTLELLLPLCLDGELRQMGSKGFDTVSIRRLMLDDYQGGPNRIGYAWIELVRSDDAGQDEYLTCGIGVKASKTSQQVSDSWRFITPCRVGKDVLLVGADRVPVGPGQLRELLGADAVLEEAGFRARIAESVYGVPADRYGDLLHLQRTLRNPDVGLKVLEGQLEQILSDALPPLEAGLIERLATSFDDLESIRENIVRLSTADGALRTFLTAYSGYALAALRTAADGVRAAHDTLQRLLAELSRLERRKATAQQERTAADAGVAALEEAESELAMRIEALKALPAYQGMRDLADREKLVANTRRSAETALEVASRQRAQEDRGVDSVLSVLDRLGRDTAAAQDLADRAGQLLHTAGLDRGLCPVVPTVPPAEVTETTEQVRAKPEATAAALAVTRRAVPELDPEELLDGLSTAAAQAAEAATEVRQRGALTLMLHQRALESDRALRKVEELHRNAKDAQIGATDSAGRRNQTAQELREHAEHWANQVREWAEAAPEGGAEADRPAPPQPESLVIDRAGARAVREEFRQWGTPHQQSATQRVLAADQACATVREGIRERETELAALRRGQERAPELPAGERPADLGESCYRLVDFAEGLAEAERAGLEAAMQASGLLTAWVRADGTLAKAGAAEVVAGVLHTPADLAAAVAALPPVTGRSLAEALTAAAEPDSPVPADLVSGLLSAIALAAPGEDLPATALALSTDGRWRAGVLSGSATKEAAEHIGAGAREAARQRRILGLEDELEQRRGELATAQQHLEALRRQATGWEKHLAAFPHDDELIAAHARLAGAKESAEESEHRALTLREEHSHAEDHWRAVQSELTHAATEAGLSADTAALEQAHRAAEQVRGTVDSLKEALTERCAGSIRQLADALHNHRVALGDREQAEAQAESRCAEYAEQAAALAELTSAIGGEAKQVAESLATLEAEHKRAKTDLPGARERVAEVREEATKIATLLETKQQQRTGRQQEVSTAEAAFRDTLAAPGVWSAALPEAEAPDTENLLATAERLGAAEDRRPASEGTVIGRLQALQSALAGSHNITAETTAGILTVTVTSEDGPRPVADAAALVATRLGDQRGYLGERYQEIFSDYLMRDLAERLRSQIAVAEDLCRRMNEVLDRARSSQGVHVQLEWRPSAALDEATRDALELVRTPFAQRSQDQDATLRRAFTERIEAERDAHSAGYAEILGRALDYRSWYSFTVRVRDTGPDSKPRVRRLRQLSSGETRLVSYVTLFAAAASFYDAVSAGEEGWFPLRLVLLDEAFERLDDPTIARMLGLLVDLDMDWIITWPSGWGVSGKIPRMHIYDVLRPKNGGGVACTHTTWDGAGLDREDV</sequence>
<name>A0A7W7C8L0_9PSEU</name>
<dbReference type="Proteomes" id="UP000533598">
    <property type="component" value="Unassembled WGS sequence"/>
</dbReference>
<organism evidence="3 4">
    <name type="scientific">Crossiella cryophila</name>
    <dbReference type="NCBI Taxonomy" id="43355"/>
    <lineage>
        <taxon>Bacteria</taxon>
        <taxon>Bacillati</taxon>
        <taxon>Actinomycetota</taxon>
        <taxon>Actinomycetes</taxon>
        <taxon>Pseudonocardiales</taxon>
        <taxon>Pseudonocardiaceae</taxon>
        <taxon>Crossiella</taxon>
    </lineage>
</organism>
<keyword evidence="1" id="KW-0175">Coiled coil</keyword>
<dbReference type="InterPro" id="IPR013496">
    <property type="entry name" value="CHP02680"/>
</dbReference>
<comment type="caution">
    <text evidence="3">The sequence shown here is derived from an EMBL/GenBank/DDBJ whole genome shotgun (WGS) entry which is preliminary data.</text>
</comment>
<proteinExistence type="predicted"/>
<feature type="region of interest" description="Disordered" evidence="2">
    <location>
        <begin position="531"/>
        <end position="551"/>
    </location>
</feature>
<dbReference type="SUPFAM" id="SSF52540">
    <property type="entry name" value="P-loop containing nucleoside triphosphate hydrolases"/>
    <property type="match status" value="1"/>
</dbReference>
<dbReference type="Pfam" id="PF13558">
    <property type="entry name" value="SbcC_Walker_B"/>
    <property type="match status" value="1"/>
</dbReference>
<dbReference type="EMBL" id="JACHMH010000001">
    <property type="protein sequence ID" value="MBB4676559.1"/>
    <property type="molecule type" value="Genomic_DNA"/>
</dbReference>
<reference evidence="3 4" key="1">
    <citation type="submission" date="2020-08" db="EMBL/GenBank/DDBJ databases">
        <title>Sequencing the genomes of 1000 actinobacteria strains.</title>
        <authorList>
            <person name="Klenk H.-P."/>
        </authorList>
    </citation>
    <scope>NUCLEOTIDE SEQUENCE [LARGE SCALE GENOMIC DNA]</scope>
    <source>
        <strain evidence="3 4">DSM 44230</strain>
    </source>
</reference>
<evidence type="ECO:0000313" key="4">
    <source>
        <dbReference type="Proteomes" id="UP000533598"/>
    </source>
</evidence>
<dbReference type="NCBIfam" id="TIGR02680">
    <property type="entry name" value="TIGR02680 family protein"/>
    <property type="match status" value="1"/>
</dbReference>
<protein>
    <submittedName>
        <fullName evidence="3">Uncharacterized protein (TIGR02680 family)</fullName>
    </submittedName>
</protein>
<feature type="coiled-coil region" evidence="1">
    <location>
        <begin position="268"/>
        <end position="323"/>
    </location>
</feature>